<keyword evidence="9" id="KW-1015">Disulfide bond</keyword>
<accession>A0A7F5RAC3</accession>
<evidence type="ECO:0000256" key="11">
    <source>
        <dbReference type="ARBA" id="ARBA00066707"/>
    </source>
</evidence>
<evidence type="ECO:0000256" key="8">
    <source>
        <dbReference type="ARBA" id="ARBA00023145"/>
    </source>
</evidence>
<dbReference type="InterPro" id="IPR001314">
    <property type="entry name" value="Peptidase_S1A"/>
</dbReference>
<keyword evidence="2" id="KW-0768">Sushi</keyword>
<evidence type="ECO:0000256" key="9">
    <source>
        <dbReference type="ARBA" id="ARBA00023157"/>
    </source>
</evidence>
<dbReference type="Gene3D" id="2.40.10.10">
    <property type="entry name" value="Trypsin-like serine proteases"/>
    <property type="match status" value="2"/>
</dbReference>
<keyword evidence="5 12" id="KW-0378">Hydrolase</keyword>
<keyword evidence="15" id="KW-1185">Reference proteome</keyword>
<dbReference type="PANTHER" id="PTHR24276:SF91">
    <property type="entry name" value="AT26814P-RELATED"/>
    <property type="match status" value="1"/>
</dbReference>
<evidence type="ECO:0000256" key="5">
    <source>
        <dbReference type="ARBA" id="ARBA00022801"/>
    </source>
</evidence>
<dbReference type="PRINTS" id="PR00722">
    <property type="entry name" value="CHYMOTRYPSIN"/>
</dbReference>
<feature type="domain" description="Peptidase S1" evidence="14">
    <location>
        <begin position="314"/>
        <end position="534"/>
    </location>
</feature>
<keyword evidence="7 12" id="KW-0720">Serine protease</keyword>
<dbReference type="InterPro" id="IPR050430">
    <property type="entry name" value="Peptidase_S1"/>
</dbReference>
<dbReference type="RefSeq" id="XP_025832931.1">
    <property type="nucleotide sequence ID" value="XM_025977146.1"/>
</dbReference>
<organism evidence="15 16">
    <name type="scientific">Agrilus planipennis</name>
    <name type="common">Emerald ash borer</name>
    <name type="synonym">Agrilus marcopoli</name>
    <dbReference type="NCBI Taxonomy" id="224129"/>
    <lineage>
        <taxon>Eukaryota</taxon>
        <taxon>Metazoa</taxon>
        <taxon>Ecdysozoa</taxon>
        <taxon>Arthropoda</taxon>
        <taxon>Hexapoda</taxon>
        <taxon>Insecta</taxon>
        <taxon>Pterygota</taxon>
        <taxon>Neoptera</taxon>
        <taxon>Endopterygota</taxon>
        <taxon>Coleoptera</taxon>
        <taxon>Polyphaga</taxon>
        <taxon>Elateriformia</taxon>
        <taxon>Buprestoidea</taxon>
        <taxon>Buprestidae</taxon>
        <taxon>Agrilinae</taxon>
        <taxon>Agrilus</taxon>
    </lineage>
</organism>
<gene>
    <name evidence="16" type="primary">LOC108742699</name>
</gene>
<dbReference type="InParanoid" id="A0A7F5RAC3"/>
<dbReference type="SUPFAM" id="SSF50494">
    <property type="entry name" value="Trypsin-like serine proteases"/>
    <property type="match status" value="2"/>
</dbReference>
<dbReference type="InterPro" id="IPR018114">
    <property type="entry name" value="TRYPSIN_HIS"/>
</dbReference>
<evidence type="ECO:0000256" key="1">
    <source>
        <dbReference type="ARBA" id="ARBA00007664"/>
    </source>
</evidence>
<evidence type="ECO:0000256" key="2">
    <source>
        <dbReference type="ARBA" id="ARBA00022659"/>
    </source>
</evidence>
<dbReference type="KEGG" id="apln:108742699"/>
<dbReference type="Pfam" id="PF00089">
    <property type="entry name" value="Trypsin"/>
    <property type="match status" value="2"/>
</dbReference>
<dbReference type="AlphaFoldDB" id="A0A7F5RAC3"/>
<dbReference type="EC" id="3.4.21.84" evidence="11"/>
<dbReference type="PROSITE" id="PS00134">
    <property type="entry name" value="TRYPSIN_HIS"/>
    <property type="match status" value="2"/>
</dbReference>
<evidence type="ECO:0000256" key="7">
    <source>
        <dbReference type="ARBA" id="ARBA00022825"/>
    </source>
</evidence>
<dbReference type="FunFam" id="2.40.10.10:FF:000120">
    <property type="entry name" value="Putative serine protease"/>
    <property type="match status" value="1"/>
</dbReference>
<evidence type="ECO:0000259" key="14">
    <source>
        <dbReference type="PROSITE" id="PS50240"/>
    </source>
</evidence>
<dbReference type="InterPro" id="IPR001254">
    <property type="entry name" value="Trypsin_dom"/>
</dbReference>
<dbReference type="GO" id="GO:0006508">
    <property type="term" value="P:proteolysis"/>
    <property type="evidence" value="ECO:0007669"/>
    <property type="project" value="UniProtKB-KW"/>
</dbReference>
<comment type="catalytic activity">
    <reaction evidence="10">
        <text>Selective cleavage of 103-Arg-|-Ser-104 and 124-Ile-|-Ile-125 bonds in Limulus clotting factor B to form activated factor B. Cleavage of -Pro-Arg-|-Xaa- bonds in synthetic substrates.</text>
        <dbReference type="EC" id="3.4.21.84"/>
    </reaction>
</comment>
<dbReference type="CDD" id="cd00190">
    <property type="entry name" value="Tryp_SPc"/>
    <property type="match status" value="2"/>
</dbReference>
<feature type="domain" description="Peptidase S1" evidence="14">
    <location>
        <begin position="32"/>
        <end position="256"/>
    </location>
</feature>
<dbReference type="PROSITE" id="PS50240">
    <property type="entry name" value="TRYPSIN_DOM"/>
    <property type="match status" value="2"/>
</dbReference>
<protein>
    <recommendedName>
        <fullName evidence="11">limulus clotting factor C</fullName>
        <ecNumber evidence="11">3.4.21.84</ecNumber>
    </recommendedName>
</protein>
<keyword evidence="3 12" id="KW-0645">Protease</keyword>
<evidence type="ECO:0000256" key="4">
    <source>
        <dbReference type="ARBA" id="ARBA00022729"/>
    </source>
</evidence>
<dbReference type="FunFam" id="2.40.10.10:FF:000077">
    <property type="entry name" value="Predicted protein"/>
    <property type="match status" value="1"/>
</dbReference>
<evidence type="ECO:0000313" key="15">
    <source>
        <dbReference type="Proteomes" id="UP000192223"/>
    </source>
</evidence>
<dbReference type="OrthoDB" id="10051896at2759"/>
<keyword evidence="6" id="KW-0353">Hemolymph clotting</keyword>
<dbReference type="InterPro" id="IPR033116">
    <property type="entry name" value="TRYPSIN_SER"/>
</dbReference>
<comment type="similarity">
    <text evidence="1">Belongs to the peptidase S1 family.</text>
</comment>
<dbReference type="PROSITE" id="PS00135">
    <property type="entry name" value="TRYPSIN_SER"/>
    <property type="match status" value="1"/>
</dbReference>
<keyword evidence="8" id="KW-0865">Zymogen</keyword>
<dbReference type="InterPro" id="IPR043504">
    <property type="entry name" value="Peptidase_S1_PA_chymotrypsin"/>
</dbReference>
<feature type="chain" id="PRO_5028808809" description="limulus clotting factor C" evidence="13">
    <location>
        <begin position="19"/>
        <end position="535"/>
    </location>
</feature>
<evidence type="ECO:0000256" key="12">
    <source>
        <dbReference type="RuleBase" id="RU363034"/>
    </source>
</evidence>
<feature type="signal peptide" evidence="13">
    <location>
        <begin position="1"/>
        <end position="18"/>
    </location>
</feature>
<evidence type="ECO:0000256" key="10">
    <source>
        <dbReference type="ARBA" id="ARBA00052079"/>
    </source>
</evidence>
<evidence type="ECO:0000256" key="3">
    <source>
        <dbReference type="ARBA" id="ARBA00022670"/>
    </source>
</evidence>
<evidence type="ECO:0000313" key="16">
    <source>
        <dbReference type="RefSeq" id="XP_025832931.1"/>
    </source>
</evidence>
<dbReference type="GeneID" id="108742699"/>
<evidence type="ECO:0000256" key="13">
    <source>
        <dbReference type="SAM" id="SignalP"/>
    </source>
</evidence>
<dbReference type="GO" id="GO:0004252">
    <property type="term" value="F:serine-type endopeptidase activity"/>
    <property type="evidence" value="ECO:0007669"/>
    <property type="project" value="InterPro"/>
</dbReference>
<name>A0A7F5RAC3_AGRPL</name>
<sequence length="535" mass="57388">MMLVLLVVVVFLASVSWGYPYAGAVPRLDGRIVGGKPTTIEEFPYQVSLLYWKSHTCGGSLISEHWVVTAAHCTSGRTASSYSVRYGSSYRNSGGDVVSVSSINVHPQYNAWLIDYDISIIRLENVITLGNTAGLIGLPSQQRKFYGGEIATVTGWGTLREGGFLPSQLQRVEVPLVSSNDCVAAYAGHDVTERMLCAGYIDGGKDACQGDSGGPLVIEGELIGIVSWGYGCARPNYPGVYSNVPSLRSYITEIYDGPEKFLLLILAQNNATIRLQFLQSMSCPNIKMIVIFLQLLFSYTWGLRTNNADFTKLIVGGAPVDKPYMVSVLKCGSHVCGGSILSENYILTAAHCINNAYPWTYSIRAGSSIINEGGEIKTLSDIYVHPNYNDSLDYDIAIFLLKSPLIYRDGVIKPVKLVAANIIIPSGTEAVVSGWGLTEEDGSQSTQLLGVTVPVVSNTICQEVYGAITERMLCAGNETGGGDACSSDSGGPLVSSEYGQIGIVSWGSGCGRPGLYGVYANVSNMRPWISSITGI</sequence>
<keyword evidence="4 13" id="KW-0732">Signal</keyword>
<reference evidence="16" key="1">
    <citation type="submission" date="2025-08" db="UniProtKB">
        <authorList>
            <consortium name="RefSeq"/>
        </authorList>
    </citation>
    <scope>IDENTIFICATION</scope>
    <source>
        <tissue evidence="16">Entire body</tissue>
    </source>
</reference>
<dbReference type="Proteomes" id="UP000192223">
    <property type="component" value="Unplaced"/>
</dbReference>
<dbReference type="PANTHER" id="PTHR24276">
    <property type="entry name" value="POLYSERASE-RELATED"/>
    <property type="match status" value="1"/>
</dbReference>
<proteinExistence type="inferred from homology"/>
<evidence type="ECO:0000256" key="6">
    <source>
        <dbReference type="ARBA" id="ARBA00022820"/>
    </source>
</evidence>
<dbReference type="SMART" id="SM00020">
    <property type="entry name" value="Tryp_SPc"/>
    <property type="match status" value="2"/>
</dbReference>
<dbReference type="GO" id="GO:0042381">
    <property type="term" value="P:hemolymph coagulation"/>
    <property type="evidence" value="ECO:0007669"/>
    <property type="project" value="UniProtKB-KW"/>
</dbReference>
<dbReference type="InterPro" id="IPR009003">
    <property type="entry name" value="Peptidase_S1_PA"/>
</dbReference>